<reference evidence="1 2" key="1">
    <citation type="submission" date="2020-05" db="EMBL/GenBank/DDBJ databases">
        <title>Electrophorus electricus (electric eel) genome, fEleEle1, primary haplotype.</title>
        <authorList>
            <person name="Myers G."/>
            <person name="Meyer A."/>
            <person name="Fedrigo O."/>
            <person name="Formenti G."/>
            <person name="Rhie A."/>
            <person name="Tracey A."/>
            <person name="Sims Y."/>
            <person name="Jarvis E.D."/>
        </authorList>
    </citation>
    <scope>NUCLEOTIDE SEQUENCE [LARGE SCALE GENOMIC DNA]</scope>
</reference>
<evidence type="ECO:0000313" key="1">
    <source>
        <dbReference type="Ensembl" id="ENSEEEP00000063435.1"/>
    </source>
</evidence>
<evidence type="ECO:0000313" key="2">
    <source>
        <dbReference type="Proteomes" id="UP000314983"/>
    </source>
</evidence>
<name>A0AAY5F3A2_ELEEL</name>
<reference evidence="1" key="3">
    <citation type="submission" date="2025-09" db="UniProtKB">
        <authorList>
            <consortium name="Ensembl"/>
        </authorList>
    </citation>
    <scope>IDENTIFICATION</scope>
</reference>
<dbReference type="InterPro" id="IPR029170">
    <property type="entry name" value="FAM180"/>
</dbReference>
<proteinExistence type="predicted"/>
<sequence>MRGLPDLILMHSDASAFSLKRTTSLLKPVFQNSIKYIKFVVQVKESFLHFLLIVKKHILASLYQTQKLEVICENVLHNTLLIKAVGVLRKKDFEHTVLTLVYRTDLITP</sequence>
<dbReference type="Pfam" id="PF15173">
    <property type="entry name" value="FAM180"/>
    <property type="match status" value="1"/>
</dbReference>
<dbReference type="AlphaFoldDB" id="A0AAY5F3A2"/>
<organism evidence="1 2">
    <name type="scientific">Electrophorus electricus</name>
    <name type="common">Electric eel</name>
    <name type="synonym">Gymnotus electricus</name>
    <dbReference type="NCBI Taxonomy" id="8005"/>
    <lineage>
        <taxon>Eukaryota</taxon>
        <taxon>Metazoa</taxon>
        <taxon>Chordata</taxon>
        <taxon>Craniata</taxon>
        <taxon>Vertebrata</taxon>
        <taxon>Euteleostomi</taxon>
        <taxon>Actinopterygii</taxon>
        <taxon>Neopterygii</taxon>
        <taxon>Teleostei</taxon>
        <taxon>Ostariophysi</taxon>
        <taxon>Gymnotiformes</taxon>
        <taxon>Gymnotoidei</taxon>
        <taxon>Gymnotidae</taxon>
        <taxon>Electrophorus</taxon>
    </lineage>
</organism>
<protein>
    <submittedName>
        <fullName evidence="1">Uncharacterized protein</fullName>
    </submittedName>
</protein>
<reference evidence="1" key="2">
    <citation type="submission" date="2025-08" db="UniProtKB">
        <authorList>
            <consortium name="Ensembl"/>
        </authorList>
    </citation>
    <scope>IDENTIFICATION</scope>
</reference>
<accession>A0AAY5F3A2</accession>
<dbReference type="Ensembl" id="ENSEEET00000058850.1">
    <property type="protein sequence ID" value="ENSEEEP00000063435.1"/>
    <property type="gene ID" value="ENSEEEG00000028692.1"/>
</dbReference>
<dbReference type="Proteomes" id="UP000314983">
    <property type="component" value="Chromosome 4"/>
</dbReference>
<keyword evidence="2" id="KW-1185">Reference proteome</keyword>